<dbReference type="EMBL" id="SRLO01019466">
    <property type="protein sequence ID" value="TNN23182.1"/>
    <property type="molecule type" value="Genomic_DNA"/>
</dbReference>
<feature type="compositionally biased region" description="Basic and acidic residues" evidence="1">
    <location>
        <begin position="20"/>
        <end position="37"/>
    </location>
</feature>
<dbReference type="AlphaFoldDB" id="A0A4Z2E4B1"/>
<feature type="region of interest" description="Disordered" evidence="1">
    <location>
        <begin position="16"/>
        <end position="43"/>
    </location>
</feature>
<proteinExistence type="predicted"/>
<sequence>MGTSVFVWFPYRWRRLQPGGERDGGGAEPEEQSRAAGKEAAAGVGARQQLLPAVGGRGLVGEDQPAVPLLQAAGPHRLPQRADRLPGGAHRHLFLSGELATEQKRPQKP</sequence>
<accession>A0A4Z2E4B1</accession>
<dbReference type="Proteomes" id="UP000314294">
    <property type="component" value="Unassembled WGS sequence"/>
</dbReference>
<protein>
    <submittedName>
        <fullName evidence="2">Uncharacterized protein</fullName>
    </submittedName>
</protein>
<evidence type="ECO:0000313" key="3">
    <source>
        <dbReference type="Proteomes" id="UP000314294"/>
    </source>
</evidence>
<evidence type="ECO:0000256" key="1">
    <source>
        <dbReference type="SAM" id="MobiDB-lite"/>
    </source>
</evidence>
<keyword evidence="3" id="KW-1185">Reference proteome</keyword>
<organism evidence="2 3">
    <name type="scientific">Liparis tanakae</name>
    <name type="common">Tanaka's snailfish</name>
    <dbReference type="NCBI Taxonomy" id="230148"/>
    <lineage>
        <taxon>Eukaryota</taxon>
        <taxon>Metazoa</taxon>
        <taxon>Chordata</taxon>
        <taxon>Craniata</taxon>
        <taxon>Vertebrata</taxon>
        <taxon>Euteleostomi</taxon>
        <taxon>Actinopterygii</taxon>
        <taxon>Neopterygii</taxon>
        <taxon>Teleostei</taxon>
        <taxon>Neoteleostei</taxon>
        <taxon>Acanthomorphata</taxon>
        <taxon>Eupercaria</taxon>
        <taxon>Perciformes</taxon>
        <taxon>Cottioidei</taxon>
        <taxon>Cottales</taxon>
        <taxon>Liparidae</taxon>
        <taxon>Liparis</taxon>
    </lineage>
</organism>
<gene>
    <name evidence="2" type="ORF">EYF80_066699</name>
</gene>
<comment type="caution">
    <text evidence="2">The sequence shown here is derived from an EMBL/GenBank/DDBJ whole genome shotgun (WGS) entry which is preliminary data.</text>
</comment>
<reference evidence="2 3" key="1">
    <citation type="submission" date="2019-03" db="EMBL/GenBank/DDBJ databases">
        <title>First draft genome of Liparis tanakae, snailfish: a comprehensive survey of snailfish specific genes.</title>
        <authorList>
            <person name="Kim W."/>
            <person name="Song I."/>
            <person name="Jeong J.-H."/>
            <person name="Kim D."/>
            <person name="Kim S."/>
            <person name="Ryu S."/>
            <person name="Song J.Y."/>
            <person name="Lee S.K."/>
        </authorList>
    </citation>
    <scope>NUCLEOTIDE SEQUENCE [LARGE SCALE GENOMIC DNA]</scope>
    <source>
        <tissue evidence="2">Muscle</tissue>
    </source>
</reference>
<evidence type="ECO:0000313" key="2">
    <source>
        <dbReference type="EMBL" id="TNN23182.1"/>
    </source>
</evidence>
<name>A0A4Z2E4B1_9TELE</name>